<accession>X1H0C8</accession>
<dbReference type="EMBL" id="BARU01031678">
    <property type="protein sequence ID" value="GAH62877.1"/>
    <property type="molecule type" value="Genomic_DNA"/>
</dbReference>
<organism evidence="1">
    <name type="scientific">marine sediment metagenome</name>
    <dbReference type="NCBI Taxonomy" id="412755"/>
    <lineage>
        <taxon>unclassified sequences</taxon>
        <taxon>metagenomes</taxon>
        <taxon>ecological metagenomes</taxon>
    </lineage>
</organism>
<comment type="caution">
    <text evidence="1">The sequence shown here is derived from an EMBL/GenBank/DDBJ whole genome shotgun (WGS) entry which is preliminary data.</text>
</comment>
<sequence length="74" mass="8775">QTADRQYTFRYDHVNPKESAFISIRECAGRGKGFPEVSRISLKDTVKNDSYKELRESLLNQCYQVMRILMREEQ</sequence>
<gene>
    <name evidence="1" type="ORF">S03H2_50069</name>
</gene>
<dbReference type="AlphaFoldDB" id="X1H0C8"/>
<evidence type="ECO:0000313" key="1">
    <source>
        <dbReference type="EMBL" id="GAH62877.1"/>
    </source>
</evidence>
<name>X1H0C8_9ZZZZ</name>
<proteinExistence type="predicted"/>
<protein>
    <submittedName>
        <fullName evidence="1">Uncharacterized protein</fullName>
    </submittedName>
</protein>
<feature type="non-terminal residue" evidence="1">
    <location>
        <position position="1"/>
    </location>
</feature>
<reference evidence="1" key="1">
    <citation type="journal article" date="2014" name="Front. Microbiol.">
        <title>High frequency of phylogenetically diverse reductive dehalogenase-homologous genes in deep subseafloor sedimentary metagenomes.</title>
        <authorList>
            <person name="Kawai M."/>
            <person name="Futagami T."/>
            <person name="Toyoda A."/>
            <person name="Takaki Y."/>
            <person name="Nishi S."/>
            <person name="Hori S."/>
            <person name="Arai W."/>
            <person name="Tsubouchi T."/>
            <person name="Morono Y."/>
            <person name="Uchiyama I."/>
            <person name="Ito T."/>
            <person name="Fujiyama A."/>
            <person name="Inagaki F."/>
            <person name="Takami H."/>
        </authorList>
    </citation>
    <scope>NUCLEOTIDE SEQUENCE</scope>
    <source>
        <strain evidence="1">Expedition CK06-06</strain>
    </source>
</reference>